<evidence type="ECO:0000313" key="2">
    <source>
        <dbReference type="EMBL" id="CAB4021665.1"/>
    </source>
</evidence>
<dbReference type="AlphaFoldDB" id="A0A6S7IQY4"/>
<proteinExistence type="predicted"/>
<feature type="compositionally biased region" description="Basic and acidic residues" evidence="1">
    <location>
        <begin position="107"/>
        <end position="122"/>
    </location>
</feature>
<feature type="non-terminal residue" evidence="2">
    <location>
        <position position="397"/>
    </location>
</feature>
<dbReference type="Pfam" id="PF14291">
    <property type="entry name" value="DUF4371"/>
    <property type="match status" value="1"/>
</dbReference>
<accession>A0A6S7IQY4</accession>
<keyword evidence="3" id="KW-1185">Reference proteome</keyword>
<dbReference type="Proteomes" id="UP001152795">
    <property type="component" value="Unassembled WGS sequence"/>
</dbReference>
<comment type="caution">
    <text evidence="2">The sequence shown here is derived from an EMBL/GenBank/DDBJ whole genome shotgun (WGS) entry which is preliminary data.</text>
</comment>
<organism evidence="2 3">
    <name type="scientific">Paramuricea clavata</name>
    <name type="common">Red gorgonian</name>
    <name type="synonym">Violescent sea-whip</name>
    <dbReference type="NCBI Taxonomy" id="317549"/>
    <lineage>
        <taxon>Eukaryota</taxon>
        <taxon>Metazoa</taxon>
        <taxon>Cnidaria</taxon>
        <taxon>Anthozoa</taxon>
        <taxon>Octocorallia</taxon>
        <taxon>Malacalcyonacea</taxon>
        <taxon>Plexauridae</taxon>
        <taxon>Paramuricea</taxon>
    </lineage>
</organism>
<evidence type="ECO:0000256" key="1">
    <source>
        <dbReference type="SAM" id="MobiDB-lite"/>
    </source>
</evidence>
<dbReference type="PANTHER" id="PTHR45749">
    <property type="match status" value="1"/>
</dbReference>
<sequence length="397" mass="45159">MAEASAPLDLSTYQDDPCCPLPTGRPGSKGSLSWHEKFDWLEYSVSLDKAFCFVCRVCNAQVSLRSEPTFIKTGFSNWKKVENLSKHEKSDCHKHSLQAYRHWKSQKPVDHQMSEEAERQESYRQQNVKKNRTIIGKIIDLVRLCSKEFLAHVAKSDSIIHNHLSSSADNARYTSPEIQNQMIEIVGSSIVNEIIRRVKEAELYAIMADETPDNSKTEQLSLLIRYVWNGTVEERLIAVEPMEETAAEALFNTVQRKLQQCGIEVANMRVQCYDGASNVSGIHTGLQARIKELSPSALYTHCYAHVLNLVIVDTMTNNTVAKDFFGTLQNLYVFIESCPKRHAVYLKHQREFNAAVEGTNKREYVLKKLSDTRWACRADSITAIYNTFEAVIATLKE</sequence>
<gene>
    <name evidence="2" type="ORF">PACLA_8A041535</name>
</gene>
<dbReference type="SUPFAM" id="SSF53098">
    <property type="entry name" value="Ribonuclease H-like"/>
    <property type="match status" value="1"/>
</dbReference>
<evidence type="ECO:0000313" key="3">
    <source>
        <dbReference type="Proteomes" id="UP001152795"/>
    </source>
</evidence>
<feature type="region of interest" description="Disordered" evidence="1">
    <location>
        <begin position="104"/>
        <end position="124"/>
    </location>
</feature>
<dbReference type="InterPro" id="IPR006580">
    <property type="entry name" value="Znf_TTF"/>
</dbReference>
<dbReference type="SMART" id="SM00597">
    <property type="entry name" value="ZnF_TTF"/>
    <property type="match status" value="1"/>
</dbReference>
<reference evidence="2" key="1">
    <citation type="submission" date="2020-04" db="EMBL/GenBank/DDBJ databases">
        <authorList>
            <person name="Alioto T."/>
            <person name="Alioto T."/>
            <person name="Gomez Garrido J."/>
        </authorList>
    </citation>
    <scope>NUCLEOTIDE SEQUENCE</scope>
    <source>
        <strain evidence="2">A484AB</strain>
    </source>
</reference>
<name>A0A6S7IQY4_PARCT</name>
<dbReference type="InterPro" id="IPR025398">
    <property type="entry name" value="DUF4371"/>
</dbReference>
<dbReference type="InterPro" id="IPR012337">
    <property type="entry name" value="RNaseH-like_sf"/>
</dbReference>
<dbReference type="PANTHER" id="PTHR45749:SF21">
    <property type="entry name" value="DUF4371 DOMAIN-CONTAINING PROTEIN"/>
    <property type="match status" value="1"/>
</dbReference>
<protein>
    <submittedName>
        <fullName evidence="2">Zinc finger MYM-type 1-like</fullName>
    </submittedName>
</protein>
<dbReference type="EMBL" id="CACRXK020011556">
    <property type="protein sequence ID" value="CAB4021665.1"/>
    <property type="molecule type" value="Genomic_DNA"/>
</dbReference>
<dbReference type="OrthoDB" id="5984802at2759"/>